<evidence type="ECO:0000259" key="2">
    <source>
        <dbReference type="Pfam" id="PF00462"/>
    </source>
</evidence>
<proteinExistence type="predicted"/>
<dbReference type="Pfam" id="PF00462">
    <property type="entry name" value="Glutaredoxin"/>
    <property type="match status" value="1"/>
</dbReference>
<dbReference type="PANTHER" id="PTHR45669">
    <property type="entry name" value="GLUTAREDOXIN DOMAIN-CONTAINING CYSTEINE-RICH PROTEIN CG12206-RELATED"/>
    <property type="match status" value="1"/>
</dbReference>
<dbReference type="AlphaFoldDB" id="A0A9J5ZS62"/>
<dbReference type="InterPro" id="IPR002109">
    <property type="entry name" value="Glutaredoxin"/>
</dbReference>
<evidence type="ECO:0000313" key="3">
    <source>
        <dbReference type="EMBL" id="KAG5615054.1"/>
    </source>
</evidence>
<dbReference type="InterPro" id="IPR036249">
    <property type="entry name" value="Thioredoxin-like_sf"/>
</dbReference>
<accession>A0A9J5ZS62</accession>
<feature type="compositionally biased region" description="Polar residues" evidence="1">
    <location>
        <begin position="43"/>
        <end position="70"/>
    </location>
</feature>
<dbReference type="PANTHER" id="PTHR45669:SF30">
    <property type="entry name" value="OS04G0641300 PROTEIN"/>
    <property type="match status" value="1"/>
</dbReference>
<keyword evidence="4" id="KW-1185">Reference proteome</keyword>
<evidence type="ECO:0000313" key="4">
    <source>
        <dbReference type="Proteomes" id="UP000824120"/>
    </source>
</evidence>
<dbReference type="CDD" id="cd03031">
    <property type="entry name" value="GRX_GRX_like"/>
    <property type="match status" value="1"/>
</dbReference>
<dbReference type="Gene3D" id="3.40.30.10">
    <property type="entry name" value="Glutaredoxin"/>
    <property type="match status" value="1"/>
</dbReference>
<dbReference type="SUPFAM" id="SSF52833">
    <property type="entry name" value="Thioredoxin-like"/>
    <property type="match status" value="1"/>
</dbReference>
<reference evidence="3 4" key="1">
    <citation type="submission" date="2020-09" db="EMBL/GenBank/DDBJ databases">
        <title>De no assembly of potato wild relative species, Solanum commersonii.</title>
        <authorList>
            <person name="Cho K."/>
        </authorList>
    </citation>
    <scope>NUCLEOTIDE SEQUENCE [LARGE SCALE GENOMIC DNA]</scope>
    <source>
        <strain evidence="3">LZ3.2</strain>
        <tissue evidence="3">Leaf</tissue>
    </source>
</reference>
<dbReference type="FunFam" id="3.40.30.10:FF:000273">
    <property type="entry name" value="Glutaredoxin family protein"/>
    <property type="match status" value="1"/>
</dbReference>
<dbReference type="PROSITE" id="PS51354">
    <property type="entry name" value="GLUTAREDOXIN_2"/>
    <property type="match status" value="1"/>
</dbReference>
<organism evidence="3 4">
    <name type="scientific">Solanum commersonii</name>
    <name type="common">Commerson's wild potato</name>
    <name type="synonym">Commerson's nightshade</name>
    <dbReference type="NCBI Taxonomy" id="4109"/>
    <lineage>
        <taxon>Eukaryota</taxon>
        <taxon>Viridiplantae</taxon>
        <taxon>Streptophyta</taxon>
        <taxon>Embryophyta</taxon>
        <taxon>Tracheophyta</taxon>
        <taxon>Spermatophyta</taxon>
        <taxon>Magnoliopsida</taxon>
        <taxon>eudicotyledons</taxon>
        <taxon>Gunneridae</taxon>
        <taxon>Pentapetalae</taxon>
        <taxon>asterids</taxon>
        <taxon>lamiids</taxon>
        <taxon>Solanales</taxon>
        <taxon>Solanaceae</taxon>
        <taxon>Solanoideae</taxon>
        <taxon>Solaneae</taxon>
        <taxon>Solanum</taxon>
    </lineage>
</organism>
<dbReference type="OrthoDB" id="423313at2759"/>
<dbReference type="Proteomes" id="UP000824120">
    <property type="component" value="Chromosome 3"/>
</dbReference>
<dbReference type="Pfam" id="PF23733">
    <property type="entry name" value="GRXCR1-2_C"/>
    <property type="match status" value="1"/>
</dbReference>
<evidence type="ECO:0000256" key="1">
    <source>
        <dbReference type="SAM" id="MobiDB-lite"/>
    </source>
</evidence>
<gene>
    <name evidence="3" type="ORF">H5410_014878</name>
</gene>
<comment type="caution">
    <text evidence="3">The sequence shown here is derived from an EMBL/GenBank/DDBJ whole genome shotgun (WGS) entry which is preliminary data.</text>
</comment>
<feature type="region of interest" description="Disordered" evidence="1">
    <location>
        <begin position="31"/>
        <end position="70"/>
    </location>
</feature>
<sequence>MGCATSKPKAPPGEPETINAWELMEGLEDITPLKPSDHHHQHTFSFPISPNENSPNMADNESSLHSNGTSIVSDFDPEVINKFRKALEELPPTNSFYLKPLVSQDTKGLDDESESITTEYKLVHHEKDKLVIYFTSLRGVRKTYEDCCHIRVILKGLGVKVDERDISMHSGFKEELKELLGKEYARGGLPRVFLGKKYTGGADEIRKMNEDGKLEKLVENCERQKDGGGSVIENGVCEACGDIRFVPCETCSGSCKIYCEAEYGELELEENEYGFQRCPDCNENGLIRCPICCD</sequence>
<feature type="domain" description="Glutaredoxin" evidence="2">
    <location>
        <begin position="131"/>
        <end position="197"/>
    </location>
</feature>
<protein>
    <recommendedName>
        <fullName evidence="2">Glutaredoxin domain-containing protein</fullName>
    </recommendedName>
</protein>
<name>A0A9J5ZS62_SOLCO</name>
<dbReference type="EMBL" id="JACXVP010000003">
    <property type="protein sequence ID" value="KAG5615054.1"/>
    <property type="molecule type" value="Genomic_DNA"/>
</dbReference>